<proteinExistence type="predicted"/>
<feature type="chain" id="PRO_5017042592" evidence="1">
    <location>
        <begin position="18"/>
        <end position="569"/>
    </location>
</feature>
<name>A0A367YHP9_9ASCO</name>
<evidence type="ECO:0000256" key="1">
    <source>
        <dbReference type="SAM" id="SignalP"/>
    </source>
</evidence>
<feature type="signal peptide" evidence="1">
    <location>
        <begin position="1"/>
        <end position="17"/>
    </location>
</feature>
<protein>
    <submittedName>
        <fullName evidence="2">Uncharacterized protein</fullName>
    </submittedName>
</protein>
<sequence length="569" mass="60899">MIPYALLFALLLNSCLSISITSTVDAYETAIYSDVSEGKVQYISPDGCIATYYDGDYSESTTLIPCPLDINEVPQGCLLVGCCKTVCPPGRCSWITTGSEPGQSSKLCDSTSCIPWSASGAQPRLICSGDYTPPGSPSPCVKTITTSEVITSYYTTVVTTDCGTGGDDGVSIPSGCGTFKTVISSTSHTYTTCTGSVSPPPGCFFSTTMEFTSLLVCGEGCTKTFGYGSDATTVTFESCPPGEITPPPGFDETYPTQCSEFNSNVYCPNRSTTVTFQSCPLGEITAPPGFYPFQPAACSAYSGSVYCPDYCYEYYAYDDYYGLIYIVTSTMCEGSTSCDFITTGAYPSFDCEVAPGEACTKKFTADGQTTTVMLSPCPLGEITPPPNFPAEIIGCTTYSGHYFCPEKCEYYSTSWPYYNTYVSAFITSCDNSGCEIVTGGGNPSYNCPTESIPDYPPYTPTPCTRTFSHEDRTTTVTFENCPLGEITPPPELTIPPQIGCTTYNGGTYCPDNCILSGTFINYYGTPYNYIYSVCDPSGCEFDTSGTPSYNCPATCDEMFETTHAAPVTT</sequence>
<organism evidence="2 3">
    <name type="scientific">Candida viswanathii</name>
    <dbReference type="NCBI Taxonomy" id="5486"/>
    <lineage>
        <taxon>Eukaryota</taxon>
        <taxon>Fungi</taxon>
        <taxon>Dikarya</taxon>
        <taxon>Ascomycota</taxon>
        <taxon>Saccharomycotina</taxon>
        <taxon>Pichiomycetes</taxon>
        <taxon>Debaryomycetaceae</taxon>
        <taxon>Candida/Lodderomyces clade</taxon>
        <taxon>Candida</taxon>
    </lineage>
</organism>
<accession>A0A367YHP9</accession>
<keyword evidence="1" id="KW-0732">Signal</keyword>
<comment type="caution">
    <text evidence="2">The sequence shown here is derived from an EMBL/GenBank/DDBJ whole genome shotgun (WGS) entry which is preliminary data.</text>
</comment>
<keyword evidence="3" id="KW-1185">Reference proteome</keyword>
<dbReference type="EMBL" id="QLNQ01000020">
    <property type="protein sequence ID" value="RCK65406.1"/>
    <property type="molecule type" value="Genomic_DNA"/>
</dbReference>
<dbReference type="Proteomes" id="UP000253472">
    <property type="component" value="Unassembled WGS sequence"/>
</dbReference>
<evidence type="ECO:0000313" key="2">
    <source>
        <dbReference type="EMBL" id="RCK65406.1"/>
    </source>
</evidence>
<evidence type="ECO:0000313" key="3">
    <source>
        <dbReference type="Proteomes" id="UP000253472"/>
    </source>
</evidence>
<gene>
    <name evidence="2" type="ORF">Cantr_01158</name>
</gene>
<dbReference type="AlphaFoldDB" id="A0A367YHP9"/>
<dbReference type="OrthoDB" id="10532675at2759"/>
<reference evidence="2 3" key="1">
    <citation type="submission" date="2018-06" db="EMBL/GenBank/DDBJ databases">
        <title>Whole genome sequencing of Candida tropicalis (genome annotated by CSBL at Korea University).</title>
        <authorList>
            <person name="Ahn J."/>
        </authorList>
    </citation>
    <scope>NUCLEOTIDE SEQUENCE [LARGE SCALE GENOMIC DNA]</scope>
    <source>
        <strain evidence="2 3">ATCC 20962</strain>
    </source>
</reference>
<dbReference type="STRING" id="5486.A0A367YHP9"/>